<dbReference type="AlphaFoldDB" id="A0A520RXQ3"/>
<feature type="transmembrane region" description="Helical" evidence="1">
    <location>
        <begin position="64"/>
        <end position="83"/>
    </location>
</feature>
<evidence type="ECO:0000313" key="2">
    <source>
        <dbReference type="EMBL" id="RZO74971.1"/>
    </source>
</evidence>
<organism evidence="2 3">
    <name type="scientific">OM182 bacterium</name>
    <dbReference type="NCBI Taxonomy" id="2510334"/>
    <lineage>
        <taxon>Bacteria</taxon>
        <taxon>Pseudomonadati</taxon>
        <taxon>Pseudomonadota</taxon>
        <taxon>Gammaproteobacteria</taxon>
        <taxon>OMG group</taxon>
        <taxon>OM182 clade</taxon>
    </lineage>
</organism>
<name>A0A520RXQ3_9GAMM</name>
<evidence type="ECO:0000256" key="1">
    <source>
        <dbReference type="SAM" id="Phobius"/>
    </source>
</evidence>
<keyword evidence="1" id="KW-1133">Transmembrane helix</keyword>
<dbReference type="PANTHER" id="PTHR32251">
    <property type="entry name" value="3-OXO-5-ALPHA-STEROID 4-DEHYDROGENASE"/>
    <property type="match status" value="1"/>
</dbReference>
<gene>
    <name evidence="2" type="ORF">EVA68_08040</name>
</gene>
<accession>A0A520RXQ3</accession>
<dbReference type="Pfam" id="PF06966">
    <property type="entry name" value="DUF1295"/>
    <property type="match status" value="1"/>
</dbReference>
<dbReference type="Gene3D" id="1.20.120.1630">
    <property type="match status" value="1"/>
</dbReference>
<sequence length="295" mass="33220">MALTAKAWIVIFLSPLIALGLVWVSGRQGVTLGHIPVFDICIFVTFLAQWVLFAPAYIFQTEHYFDLSGSVTYVGVITLAWLYGSLGDVRSSVISILVILWAVRLGSFLFTRVKRKGSDSRFTSIKPNFPVYLMTWTLQALWVSITASCALIAITTSNKIPFDGWAGTGLIIWVSGFLLEVIADYQKQKFRAEAQNAQKFINRGLWSWSRHPNYLGEMLLWFGIAIMAFPVLAGWQFVTLASPVFVCYLLTKVSGIEMLERQNDISWGSDPDYWAYKNSTPVLLPFLKMNSSKQT</sequence>
<dbReference type="PANTHER" id="PTHR32251:SF17">
    <property type="entry name" value="STEROID 5-ALPHA REDUCTASE C-TERMINAL DOMAIN-CONTAINING PROTEIN"/>
    <property type="match status" value="1"/>
</dbReference>
<feature type="transmembrane region" description="Helical" evidence="1">
    <location>
        <begin position="131"/>
        <end position="153"/>
    </location>
</feature>
<dbReference type="Proteomes" id="UP000316199">
    <property type="component" value="Unassembled WGS sequence"/>
</dbReference>
<feature type="transmembrane region" description="Helical" evidence="1">
    <location>
        <begin position="89"/>
        <end position="110"/>
    </location>
</feature>
<keyword evidence="1" id="KW-0812">Transmembrane</keyword>
<feature type="transmembrane region" description="Helical" evidence="1">
    <location>
        <begin position="218"/>
        <end position="238"/>
    </location>
</feature>
<dbReference type="GO" id="GO:0016020">
    <property type="term" value="C:membrane"/>
    <property type="evidence" value="ECO:0007669"/>
    <property type="project" value="TreeGrafter"/>
</dbReference>
<keyword evidence="1" id="KW-0472">Membrane</keyword>
<feature type="transmembrane region" description="Helical" evidence="1">
    <location>
        <begin position="165"/>
        <end position="183"/>
    </location>
</feature>
<feature type="transmembrane region" description="Helical" evidence="1">
    <location>
        <begin position="7"/>
        <end position="26"/>
    </location>
</feature>
<proteinExistence type="predicted"/>
<reference evidence="2 3" key="1">
    <citation type="submission" date="2019-02" db="EMBL/GenBank/DDBJ databases">
        <title>Prokaryotic population dynamics and viral predation in marine succession experiment using metagenomics: the confinement effect.</title>
        <authorList>
            <person name="Haro-Moreno J.M."/>
            <person name="Rodriguez-Valera F."/>
            <person name="Lopez-Perez M."/>
        </authorList>
    </citation>
    <scope>NUCLEOTIDE SEQUENCE [LARGE SCALE GENOMIC DNA]</scope>
    <source>
        <strain evidence="2">MED-G157</strain>
    </source>
</reference>
<feature type="transmembrane region" description="Helical" evidence="1">
    <location>
        <begin position="32"/>
        <end position="52"/>
    </location>
</feature>
<evidence type="ECO:0000313" key="3">
    <source>
        <dbReference type="Proteomes" id="UP000316199"/>
    </source>
</evidence>
<dbReference type="PROSITE" id="PS50244">
    <property type="entry name" value="S5A_REDUCTASE"/>
    <property type="match status" value="1"/>
</dbReference>
<dbReference type="EMBL" id="SHAG01000053">
    <property type="protein sequence ID" value="RZO74971.1"/>
    <property type="molecule type" value="Genomic_DNA"/>
</dbReference>
<dbReference type="InterPro" id="IPR010721">
    <property type="entry name" value="UstE-like"/>
</dbReference>
<comment type="caution">
    <text evidence="2">The sequence shown here is derived from an EMBL/GenBank/DDBJ whole genome shotgun (WGS) entry which is preliminary data.</text>
</comment>
<protein>
    <submittedName>
        <fullName evidence="2">DUF1295 domain-containing protein</fullName>
    </submittedName>
</protein>